<evidence type="ECO:0000256" key="4">
    <source>
        <dbReference type="ARBA" id="ARBA00012839"/>
    </source>
</evidence>
<dbReference type="Pfam" id="PF02815">
    <property type="entry name" value="MIR"/>
    <property type="match status" value="1"/>
</dbReference>
<comment type="catalytic activity">
    <reaction evidence="13 14">
        <text>a di-trans,poly-cis-dolichyl beta-D-mannosyl phosphate + L-seryl-[protein] = 3-O-(alpha-D-mannosyl)-L-seryl-[protein] + a di-trans,poly-cis-dolichyl phosphate + H(+)</text>
        <dbReference type="Rhea" id="RHEA:17377"/>
        <dbReference type="Rhea" id="RHEA-COMP:9863"/>
        <dbReference type="Rhea" id="RHEA-COMP:13546"/>
        <dbReference type="Rhea" id="RHEA-COMP:19498"/>
        <dbReference type="Rhea" id="RHEA-COMP:19501"/>
        <dbReference type="ChEBI" id="CHEBI:15378"/>
        <dbReference type="ChEBI" id="CHEBI:29999"/>
        <dbReference type="ChEBI" id="CHEBI:57683"/>
        <dbReference type="ChEBI" id="CHEBI:58211"/>
        <dbReference type="ChEBI" id="CHEBI:137321"/>
        <dbReference type="EC" id="2.4.1.109"/>
    </reaction>
</comment>
<feature type="transmembrane region" description="Helical" evidence="14">
    <location>
        <begin position="58"/>
        <end position="76"/>
    </location>
</feature>
<dbReference type="PANTHER" id="PTHR10050:SF51">
    <property type="entry name" value="PROTEIN O-MANNOSYL-TRANSFERASE 1"/>
    <property type="match status" value="1"/>
</dbReference>
<dbReference type="InterPro" id="IPR036300">
    <property type="entry name" value="MIR_dom_sf"/>
</dbReference>
<dbReference type="GO" id="GO:0005789">
    <property type="term" value="C:endoplasmic reticulum membrane"/>
    <property type="evidence" value="ECO:0007669"/>
    <property type="project" value="UniProtKB-SubCell"/>
</dbReference>
<evidence type="ECO:0000256" key="3">
    <source>
        <dbReference type="ARBA" id="ARBA00007222"/>
    </source>
</evidence>
<organism evidence="17 18">
    <name type="scientific">Parasitella parasitica</name>
    <dbReference type="NCBI Taxonomy" id="35722"/>
    <lineage>
        <taxon>Eukaryota</taxon>
        <taxon>Fungi</taxon>
        <taxon>Fungi incertae sedis</taxon>
        <taxon>Mucoromycota</taxon>
        <taxon>Mucoromycotina</taxon>
        <taxon>Mucoromycetes</taxon>
        <taxon>Mucorales</taxon>
        <taxon>Mucorineae</taxon>
        <taxon>Mucoraceae</taxon>
        <taxon>Parasitella</taxon>
    </lineage>
</organism>
<feature type="compositionally biased region" description="Polar residues" evidence="15">
    <location>
        <begin position="13"/>
        <end position="23"/>
    </location>
</feature>
<evidence type="ECO:0000256" key="11">
    <source>
        <dbReference type="ARBA" id="ARBA00023136"/>
    </source>
</evidence>
<feature type="transmembrane region" description="Helical" evidence="14">
    <location>
        <begin position="140"/>
        <end position="161"/>
    </location>
</feature>
<sequence>MGASVKKRKPATASVQEKQQTPVQEIHEDIDAIKKQLKYRNTRDGGNSSSNNETKHKIASTSVTVMSFFTTFYMIWYPAQVVFDEVHFGKFAGYYLQRTFFFDVHPPLAKLMLAGVGYLIGFDGVYQFSNIGESYAANNVPYIALRALPASLNVFGVALVYSILKEAGFSVLTCFTTATLYLLDNAFIGQNRLILLDSILIFYMLATVYSYVKFRKYRHLPFTFSWWLWMVATGTSMALTLSVKMIGLFVVAAVGIAVVMDLWDLLDKQKYGLTDRDLVQHFAARVGGLILVPAVVYLFWFYVHFAILKFSGPGDAYMTTRFQDTLTNNPLRINSLDIMYNQSIKLQHKETQAFLHSHALNYPAQYGDGRYSSRGIQVTGNMQPDINSYWRIKPTTPEALAAVATAPAAQIPVRHNDIIQLEHIGTGLDLLTHDVAAPWMPTNQEFTTTNVASRYNETLFRVQLDDPKSNPVWSTLLKSVKLIHVRTGVALWCNNRNLPDWGLHHLEVNGNKKSAEERNFWVATDILGLNATDINLKKQQKKPVEQMGFLAKFLELQTKMITHNNKLTGSHPYQSSPSSWPLMLRGISYWTKDDTKSQIYLTGNVAGWWTALASLCLFACISVIDMALRKRGVYLVSHSELLNRSGGFFLLLWAAHYFPFYLMGRSLYLHHYLPAMACSYLLLGAVFEHLFIDGVNSPVSYQPAGVKKYTTSHARSTVKSYMAAFVLISMQFMVYLFLAPMTYGTPGMSPQEATRHKVLASWDVQFAKHF</sequence>
<feature type="domain" description="MIR" evidence="16">
    <location>
        <begin position="335"/>
        <end position="395"/>
    </location>
</feature>
<feature type="region of interest" description="Disordered" evidence="15">
    <location>
        <begin position="1"/>
        <end position="23"/>
    </location>
</feature>
<comment type="pathway">
    <text evidence="2 14">Protein modification; protein glycosylation.</text>
</comment>
<gene>
    <name evidence="17" type="primary">PARPA_10343.1 scaffold 40090</name>
</gene>
<dbReference type="Gene3D" id="2.80.10.50">
    <property type="match status" value="1"/>
</dbReference>
<dbReference type="Proteomes" id="UP000054107">
    <property type="component" value="Unassembled WGS sequence"/>
</dbReference>
<accession>A0A0B7NMC7</accession>
<feature type="transmembrane region" description="Helical" evidence="14">
    <location>
        <begin position="194"/>
        <end position="212"/>
    </location>
</feature>
<feature type="transmembrane region" description="Helical" evidence="14">
    <location>
        <begin position="248"/>
        <end position="266"/>
    </location>
</feature>
<evidence type="ECO:0000256" key="6">
    <source>
        <dbReference type="ARBA" id="ARBA00022679"/>
    </source>
</evidence>
<evidence type="ECO:0000313" key="18">
    <source>
        <dbReference type="Proteomes" id="UP000054107"/>
    </source>
</evidence>
<feature type="transmembrane region" description="Helical" evidence="14">
    <location>
        <begin position="286"/>
        <end position="308"/>
    </location>
</feature>
<dbReference type="SMART" id="SM00472">
    <property type="entry name" value="MIR"/>
    <property type="match status" value="3"/>
</dbReference>
<feature type="transmembrane region" description="Helical" evidence="14">
    <location>
        <begin position="648"/>
        <end position="664"/>
    </location>
</feature>
<dbReference type="EC" id="2.4.1.109" evidence="4 14"/>
<evidence type="ECO:0000313" key="17">
    <source>
        <dbReference type="EMBL" id="CEP16088.1"/>
    </source>
</evidence>
<feature type="transmembrane region" description="Helical" evidence="14">
    <location>
        <begin position="108"/>
        <end position="128"/>
    </location>
</feature>
<comment type="similarity">
    <text evidence="3 14">Belongs to the glycosyltransferase 39 family.</text>
</comment>
<evidence type="ECO:0000256" key="15">
    <source>
        <dbReference type="SAM" id="MobiDB-lite"/>
    </source>
</evidence>
<dbReference type="InterPro" id="IPR027005">
    <property type="entry name" value="PMT-like"/>
</dbReference>
<evidence type="ECO:0000256" key="14">
    <source>
        <dbReference type="RuleBase" id="RU367007"/>
    </source>
</evidence>
<dbReference type="SUPFAM" id="SSF82109">
    <property type="entry name" value="MIR domain"/>
    <property type="match status" value="1"/>
</dbReference>
<dbReference type="GO" id="GO:0004169">
    <property type="term" value="F:dolichyl-phosphate-mannose-protein mannosyltransferase activity"/>
    <property type="evidence" value="ECO:0007669"/>
    <property type="project" value="UniProtKB-UniRule"/>
</dbReference>
<dbReference type="InterPro" id="IPR016093">
    <property type="entry name" value="MIR_motif"/>
</dbReference>
<reference evidence="17 18" key="1">
    <citation type="submission" date="2014-09" db="EMBL/GenBank/DDBJ databases">
        <authorList>
            <person name="Ellenberger Sabrina"/>
        </authorList>
    </citation>
    <scope>NUCLEOTIDE SEQUENCE [LARGE SCALE GENOMIC DNA]</scope>
    <source>
        <strain evidence="17 18">CBS 412.66</strain>
    </source>
</reference>
<keyword evidence="11 14" id="KW-0472">Membrane</keyword>
<evidence type="ECO:0000256" key="13">
    <source>
        <dbReference type="ARBA" id="ARBA00045102"/>
    </source>
</evidence>
<dbReference type="AlphaFoldDB" id="A0A0B7NMC7"/>
<feature type="transmembrane region" description="Helical" evidence="14">
    <location>
        <begin position="720"/>
        <end position="738"/>
    </location>
</feature>
<dbReference type="OrthoDB" id="292747at2759"/>
<evidence type="ECO:0000256" key="5">
    <source>
        <dbReference type="ARBA" id="ARBA00022676"/>
    </source>
</evidence>
<evidence type="ECO:0000256" key="9">
    <source>
        <dbReference type="ARBA" id="ARBA00022824"/>
    </source>
</evidence>
<name>A0A0B7NMC7_9FUNG</name>
<keyword evidence="5 14" id="KW-0328">Glycosyltransferase</keyword>
<dbReference type="InterPro" id="IPR032421">
    <property type="entry name" value="PMT_4TMC"/>
</dbReference>
<evidence type="ECO:0000256" key="1">
    <source>
        <dbReference type="ARBA" id="ARBA00004477"/>
    </source>
</evidence>
<keyword evidence="9 14" id="KW-0256">Endoplasmic reticulum</keyword>
<dbReference type="PANTHER" id="PTHR10050">
    <property type="entry name" value="DOLICHYL-PHOSPHATE-MANNOSE--PROTEIN MANNOSYLTRANSFERASE"/>
    <property type="match status" value="1"/>
</dbReference>
<evidence type="ECO:0000256" key="7">
    <source>
        <dbReference type="ARBA" id="ARBA00022692"/>
    </source>
</evidence>
<proteinExistence type="inferred from homology"/>
<comment type="catalytic activity">
    <reaction evidence="12 14">
        <text>a di-trans,poly-cis-dolichyl beta-D-mannosyl phosphate + L-threonyl-[protein] = 3-O-(alpha-D-mannosyl)-L-threonyl-[protein] + a di-trans,poly-cis-dolichyl phosphate + H(+)</text>
        <dbReference type="Rhea" id="RHEA:53396"/>
        <dbReference type="Rhea" id="RHEA-COMP:11060"/>
        <dbReference type="Rhea" id="RHEA-COMP:13547"/>
        <dbReference type="Rhea" id="RHEA-COMP:19498"/>
        <dbReference type="Rhea" id="RHEA-COMP:19501"/>
        <dbReference type="ChEBI" id="CHEBI:15378"/>
        <dbReference type="ChEBI" id="CHEBI:30013"/>
        <dbReference type="ChEBI" id="CHEBI:57683"/>
        <dbReference type="ChEBI" id="CHEBI:58211"/>
        <dbReference type="ChEBI" id="CHEBI:137323"/>
        <dbReference type="EC" id="2.4.1.109"/>
    </reaction>
</comment>
<evidence type="ECO:0000256" key="12">
    <source>
        <dbReference type="ARBA" id="ARBA00045085"/>
    </source>
</evidence>
<keyword evidence="8" id="KW-0677">Repeat</keyword>
<dbReference type="InterPro" id="IPR003342">
    <property type="entry name" value="ArnT-like_N"/>
</dbReference>
<evidence type="ECO:0000256" key="10">
    <source>
        <dbReference type="ARBA" id="ARBA00022989"/>
    </source>
</evidence>
<dbReference type="Pfam" id="PF02366">
    <property type="entry name" value="PMT"/>
    <property type="match status" value="1"/>
</dbReference>
<feature type="transmembrane region" description="Helical" evidence="14">
    <location>
        <begin position="224"/>
        <end position="241"/>
    </location>
</feature>
<dbReference type="UniPathway" id="UPA00378"/>
<dbReference type="CDD" id="cd23285">
    <property type="entry name" value="beta-trefoil_MIR_PMT4-like"/>
    <property type="match status" value="1"/>
</dbReference>
<feature type="transmembrane region" description="Helical" evidence="14">
    <location>
        <begin position="606"/>
        <end position="628"/>
    </location>
</feature>
<evidence type="ECO:0000259" key="16">
    <source>
        <dbReference type="PROSITE" id="PS50919"/>
    </source>
</evidence>
<feature type="transmembrane region" description="Helical" evidence="14">
    <location>
        <begin position="671"/>
        <end position="692"/>
    </location>
</feature>
<keyword evidence="6 14" id="KW-0808">Transferase</keyword>
<dbReference type="Pfam" id="PF16192">
    <property type="entry name" value="PMT_4TMC"/>
    <property type="match status" value="1"/>
</dbReference>
<keyword evidence="10 14" id="KW-1133">Transmembrane helix</keyword>
<keyword evidence="7 14" id="KW-0812">Transmembrane</keyword>
<comment type="subcellular location">
    <subcellularLocation>
        <location evidence="1 14">Endoplasmic reticulum membrane</location>
        <topology evidence="1 14">Multi-pass membrane protein</topology>
    </subcellularLocation>
</comment>
<dbReference type="PROSITE" id="PS50919">
    <property type="entry name" value="MIR"/>
    <property type="match status" value="1"/>
</dbReference>
<keyword evidence="18" id="KW-1185">Reference proteome</keyword>
<evidence type="ECO:0000256" key="2">
    <source>
        <dbReference type="ARBA" id="ARBA00004922"/>
    </source>
</evidence>
<evidence type="ECO:0000256" key="8">
    <source>
        <dbReference type="ARBA" id="ARBA00022737"/>
    </source>
</evidence>
<feature type="compositionally biased region" description="Basic residues" evidence="15">
    <location>
        <begin position="1"/>
        <end position="10"/>
    </location>
</feature>
<protein>
    <recommendedName>
        <fullName evidence="4 14">Dolichyl-phosphate-mannose--protein mannosyltransferase</fullName>
        <ecNumber evidence="4 14">2.4.1.109</ecNumber>
    </recommendedName>
</protein>
<dbReference type="EMBL" id="LN732835">
    <property type="protein sequence ID" value="CEP16088.1"/>
    <property type="molecule type" value="Genomic_DNA"/>
</dbReference>
<comment type="function">
    <text evidence="14">Transfers mannose from Dol-P-mannose to Ser or Thr residues on proteins.</text>
</comment>
<dbReference type="STRING" id="35722.A0A0B7NMC7"/>